<dbReference type="InterPro" id="IPR004358">
    <property type="entry name" value="Sig_transdc_His_kin-like_C"/>
</dbReference>
<dbReference type="InterPro" id="IPR036097">
    <property type="entry name" value="HisK_dim/P_sf"/>
</dbReference>
<keyword evidence="5" id="KW-0472">Membrane</keyword>
<dbReference type="InterPro" id="IPR003661">
    <property type="entry name" value="HisK_dim/P_dom"/>
</dbReference>
<keyword evidence="3" id="KW-0597">Phosphoprotein</keyword>
<gene>
    <name evidence="7" type="primary">spoIIAB_1</name>
    <name evidence="7" type="ORF">OCOJLMKI_2089</name>
</gene>
<keyword evidence="4" id="KW-0175">Coiled coil</keyword>
<evidence type="ECO:0000259" key="6">
    <source>
        <dbReference type="PROSITE" id="PS50109"/>
    </source>
</evidence>
<protein>
    <recommendedName>
        <fullName evidence="2">histidine kinase</fullName>
        <ecNumber evidence="2">2.7.13.3</ecNumber>
    </recommendedName>
</protein>
<feature type="coiled-coil region" evidence="4">
    <location>
        <begin position="132"/>
        <end position="169"/>
    </location>
</feature>
<organism evidence="7 8">
    <name type="scientific">Methylobacterium iners</name>
    <dbReference type="NCBI Taxonomy" id="418707"/>
    <lineage>
        <taxon>Bacteria</taxon>
        <taxon>Pseudomonadati</taxon>
        <taxon>Pseudomonadota</taxon>
        <taxon>Alphaproteobacteria</taxon>
        <taxon>Hyphomicrobiales</taxon>
        <taxon>Methylobacteriaceae</taxon>
        <taxon>Methylobacterium</taxon>
    </lineage>
</organism>
<evidence type="ECO:0000256" key="4">
    <source>
        <dbReference type="SAM" id="Coils"/>
    </source>
</evidence>
<dbReference type="SUPFAM" id="SSF47384">
    <property type="entry name" value="Homodimeric domain of signal transducing histidine kinase"/>
    <property type="match status" value="1"/>
</dbReference>
<dbReference type="PANTHER" id="PTHR43065:SF49">
    <property type="entry name" value="HISTIDINE KINASE"/>
    <property type="match status" value="1"/>
</dbReference>
<feature type="transmembrane region" description="Helical" evidence="5">
    <location>
        <begin position="96"/>
        <end position="116"/>
    </location>
</feature>
<dbReference type="RefSeq" id="WP_238244041.1">
    <property type="nucleotide sequence ID" value="NZ_BPQP01000030.1"/>
</dbReference>
<dbReference type="SMART" id="SM00388">
    <property type="entry name" value="HisKA"/>
    <property type="match status" value="1"/>
</dbReference>
<name>A0ABQ4RXF6_9HYPH</name>
<dbReference type="Proteomes" id="UP001055125">
    <property type="component" value="Unassembled WGS sequence"/>
</dbReference>
<feature type="transmembrane region" description="Helical" evidence="5">
    <location>
        <begin position="60"/>
        <end position="84"/>
    </location>
</feature>
<evidence type="ECO:0000256" key="1">
    <source>
        <dbReference type="ARBA" id="ARBA00000085"/>
    </source>
</evidence>
<reference evidence="7" key="1">
    <citation type="journal article" date="2021" name="Front. Microbiol.">
        <title>Comprehensive Comparative Genomics and Phenotyping of Methylobacterium Species.</title>
        <authorList>
            <person name="Alessa O."/>
            <person name="Ogura Y."/>
            <person name="Fujitani Y."/>
            <person name="Takami H."/>
            <person name="Hayashi T."/>
            <person name="Sahin N."/>
            <person name="Tani A."/>
        </authorList>
    </citation>
    <scope>NUCLEOTIDE SEQUENCE</scope>
    <source>
        <strain evidence="7">DSM 19015</strain>
    </source>
</reference>
<evidence type="ECO:0000313" key="8">
    <source>
        <dbReference type="Proteomes" id="UP001055125"/>
    </source>
</evidence>
<dbReference type="CDD" id="cd00082">
    <property type="entry name" value="HisKA"/>
    <property type="match status" value="1"/>
</dbReference>
<feature type="domain" description="Histidine kinase" evidence="6">
    <location>
        <begin position="178"/>
        <end position="399"/>
    </location>
</feature>
<sequence>MFETIASLLERGSLAPHGICLLWRPELIWTHVIADLIIGTAYFSIPVALGVFVTRRRDVAFGWIFWAFAIFILACGTTHFFSIWTLWVPDYGAEALVKAATAIVSLATAILLWPLLPRLLALPSPEQLRQANAELVARIQERDEALEALRQANAERDRAEEMLRQTQKMDAIGALTGGVAHDFNNLLGVVIANLDRVDRAVPDDSRVKRSVQNAVSGAERAAGLVQKMLAFARRQPLQASRVEPNRLIGDLSELLRGALGGGTSPRMDLADDLWAVSVDANQLESVLLNLAVNARDAMPNGGTLTIRTQNLPAAEAAAIPELPAFDHVAIEVVDTGCGMSETVAARAFEPFFTTKAVGQGTGLGLSQVFGFAKQSGGHVTLASTVGTGTTVRLYLPRYREEPKRDAAPAGATLNDIAARIMPSPQLASARLSIA</sequence>
<dbReference type="SUPFAM" id="SSF55874">
    <property type="entry name" value="ATPase domain of HSP90 chaperone/DNA topoisomerase II/histidine kinase"/>
    <property type="match status" value="1"/>
</dbReference>
<evidence type="ECO:0000313" key="7">
    <source>
        <dbReference type="EMBL" id="GJD94882.1"/>
    </source>
</evidence>
<dbReference type="PROSITE" id="PS50109">
    <property type="entry name" value="HIS_KIN"/>
    <property type="match status" value="1"/>
</dbReference>
<dbReference type="Pfam" id="PF25487">
    <property type="entry name" value="ETR1_N"/>
    <property type="match status" value="1"/>
</dbReference>
<dbReference type="Gene3D" id="1.10.287.130">
    <property type="match status" value="1"/>
</dbReference>
<dbReference type="PANTHER" id="PTHR43065">
    <property type="entry name" value="SENSOR HISTIDINE KINASE"/>
    <property type="match status" value="1"/>
</dbReference>
<evidence type="ECO:0000256" key="3">
    <source>
        <dbReference type="ARBA" id="ARBA00022553"/>
    </source>
</evidence>
<proteinExistence type="predicted"/>
<keyword evidence="5" id="KW-0812">Transmembrane</keyword>
<evidence type="ECO:0000256" key="2">
    <source>
        <dbReference type="ARBA" id="ARBA00012438"/>
    </source>
</evidence>
<feature type="transmembrane region" description="Helical" evidence="5">
    <location>
        <begin position="32"/>
        <end position="53"/>
    </location>
</feature>
<keyword evidence="8" id="KW-1185">Reference proteome</keyword>
<reference evidence="7" key="2">
    <citation type="submission" date="2021-08" db="EMBL/GenBank/DDBJ databases">
        <authorList>
            <person name="Tani A."/>
            <person name="Ola A."/>
            <person name="Ogura Y."/>
            <person name="Katsura K."/>
            <person name="Hayashi T."/>
        </authorList>
    </citation>
    <scope>NUCLEOTIDE SEQUENCE</scope>
    <source>
        <strain evidence="7">DSM 19015</strain>
    </source>
</reference>
<dbReference type="InterPro" id="IPR058544">
    <property type="entry name" value="ETR1_N"/>
</dbReference>
<dbReference type="Gene3D" id="3.30.565.10">
    <property type="entry name" value="Histidine kinase-like ATPase, C-terminal domain"/>
    <property type="match status" value="1"/>
</dbReference>
<comment type="caution">
    <text evidence="7">The sequence shown here is derived from an EMBL/GenBank/DDBJ whole genome shotgun (WGS) entry which is preliminary data.</text>
</comment>
<dbReference type="EC" id="2.7.13.3" evidence="2"/>
<dbReference type="InterPro" id="IPR036890">
    <property type="entry name" value="HATPase_C_sf"/>
</dbReference>
<evidence type="ECO:0000256" key="5">
    <source>
        <dbReference type="SAM" id="Phobius"/>
    </source>
</evidence>
<keyword evidence="5" id="KW-1133">Transmembrane helix</keyword>
<dbReference type="SMART" id="SM00387">
    <property type="entry name" value="HATPase_c"/>
    <property type="match status" value="1"/>
</dbReference>
<dbReference type="EMBL" id="BPQP01000030">
    <property type="protein sequence ID" value="GJD94882.1"/>
    <property type="molecule type" value="Genomic_DNA"/>
</dbReference>
<dbReference type="PRINTS" id="PR00344">
    <property type="entry name" value="BCTRLSENSOR"/>
</dbReference>
<comment type="catalytic activity">
    <reaction evidence="1">
        <text>ATP + protein L-histidine = ADP + protein N-phospho-L-histidine.</text>
        <dbReference type="EC" id="2.7.13.3"/>
    </reaction>
</comment>
<accession>A0ABQ4RXF6</accession>
<dbReference type="InterPro" id="IPR005467">
    <property type="entry name" value="His_kinase_dom"/>
</dbReference>
<dbReference type="InterPro" id="IPR003594">
    <property type="entry name" value="HATPase_dom"/>
</dbReference>
<dbReference type="Pfam" id="PF02518">
    <property type="entry name" value="HATPase_c"/>
    <property type="match status" value="1"/>
</dbReference>